<organism evidence="4 5">
    <name type="scientific">Moniliophthora roreri (strain MCA 2997)</name>
    <name type="common">Cocoa frosty pod rot fungus</name>
    <name type="synonym">Crinipellis roreri</name>
    <dbReference type="NCBI Taxonomy" id="1381753"/>
    <lineage>
        <taxon>Eukaryota</taxon>
        <taxon>Fungi</taxon>
        <taxon>Dikarya</taxon>
        <taxon>Basidiomycota</taxon>
        <taxon>Agaricomycotina</taxon>
        <taxon>Agaricomycetes</taxon>
        <taxon>Agaricomycetidae</taxon>
        <taxon>Agaricales</taxon>
        <taxon>Marasmiineae</taxon>
        <taxon>Marasmiaceae</taxon>
        <taxon>Moniliophthora</taxon>
    </lineage>
</organism>
<keyword evidence="1" id="KW-0378">Hydrolase</keyword>
<evidence type="ECO:0000313" key="5">
    <source>
        <dbReference type="Proteomes" id="UP000017559"/>
    </source>
</evidence>
<dbReference type="Proteomes" id="UP000017559">
    <property type="component" value="Unassembled WGS sequence"/>
</dbReference>
<dbReference type="Pfam" id="PF07910">
    <property type="entry name" value="Peptidase_C78"/>
    <property type="match status" value="1"/>
</dbReference>
<accession>V2WXE6</accession>
<gene>
    <name evidence="4" type="ORF">Moror_14916</name>
</gene>
<dbReference type="InterPro" id="IPR012462">
    <property type="entry name" value="UFSP1/2_DUB_cat"/>
</dbReference>
<dbReference type="GO" id="GO:0016787">
    <property type="term" value="F:hydrolase activity"/>
    <property type="evidence" value="ECO:0007669"/>
    <property type="project" value="UniProtKB-KW"/>
</dbReference>
<feature type="domain" description="UFSP1/2/DUB catalytic" evidence="3">
    <location>
        <begin position="113"/>
        <end position="207"/>
    </location>
</feature>
<dbReference type="AlphaFoldDB" id="V2WXE6"/>
<dbReference type="OrthoDB" id="288987at2759"/>
<evidence type="ECO:0000313" key="4">
    <source>
        <dbReference type="EMBL" id="ESK84890.1"/>
    </source>
</evidence>
<dbReference type="Gene3D" id="3.90.70.130">
    <property type="match status" value="1"/>
</dbReference>
<reference evidence="4 5" key="1">
    <citation type="journal article" date="2014" name="BMC Genomics">
        <title>Genome and secretome analysis of the hemibiotrophic fungal pathogen, Moniliophthora roreri, which causes frosty pod rot disease of cacao: mechanisms of the biotrophic and necrotrophic phases.</title>
        <authorList>
            <person name="Meinhardt L.W."/>
            <person name="Costa G.G.L."/>
            <person name="Thomazella D.P.T."/>
            <person name="Teixeira P.J.P.L."/>
            <person name="Carazzolle M.F."/>
            <person name="Schuster S.C."/>
            <person name="Carlson J.E."/>
            <person name="Guiltinan M.J."/>
            <person name="Mieczkowski P."/>
            <person name="Farmer A."/>
            <person name="Ramaraj T."/>
            <person name="Crozier J."/>
            <person name="Davis R.E."/>
            <person name="Shao J."/>
            <person name="Melnick R.L."/>
            <person name="Pereira G.A.G."/>
            <person name="Bailey B.A."/>
        </authorList>
    </citation>
    <scope>NUCLEOTIDE SEQUENCE [LARGE SCALE GENOMIC DNA]</scope>
    <source>
        <strain evidence="4 5">MCA 2997</strain>
    </source>
</reference>
<evidence type="ECO:0000256" key="2">
    <source>
        <dbReference type="SAM" id="MobiDB-lite"/>
    </source>
</evidence>
<proteinExistence type="predicted"/>
<protein>
    <submittedName>
        <fullName evidence="4">Zinc finger with ufm1-specific peptidase domain protein</fullName>
    </submittedName>
</protein>
<dbReference type="KEGG" id="mrr:Moror_14916"/>
<dbReference type="EMBL" id="AWSO01001205">
    <property type="protein sequence ID" value="ESK84890.1"/>
    <property type="molecule type" value="Genomic_DNA"/>
</dbReference>
<comment type="caution">
    <text evidence="4">The sequence shown here is derived from an EMBL/GenBank/DDBJ whole genome shotgun (WGS) entry which is preliminary data.</text>
</comment>
<evidence type="ECO:0000259" key="3">
    <source>
        <dbReference type="Pfam" id="PF07910"/>
    </source>
</evidence>
<feature type="region of interest" description="Disordered" evidence="2">
    <location>
        <begin position="1"/>
        <end position="50"/>
    </location>
</feature>
<sequence>MSIEMRQLHYEEHFDESGPDEASTSSKQSRLALKPNERRSNSKYNLESSSRSWRKKGKWRQPFQSKEDEQDVFWYPAMHSIPIPSNFTPGMVTLLKKALLKSHSQSSTVRAVLCYEQTVFINRQWWDATWGCGYRNFLMACAALMNQTHQPLYFPLLDKPISPGIRNLQKWIEEAWKNEFDDEGFKDLRKLVGTRKWIGTSDLCTAFLFRGIP</sequence>
<evidence type="ECO:0000256" key="1">
    <source>
        <dbReference type="ARBA" id="ARBA00022801"/>
    </source>
</evidence>
<dbReference type="HOGENOM" id="CLU_077062_0_0_1"/>
<feature type="compositionally biased region" description="Basic and acidic residues" evidence="2">
    <location>
        <begin position="1"/>
        <end position="16"/>
    </location>
</feature>
<keyword evidence="5" id="KW-1185">Reference proteome</keyword>
<dbReference type="STRING" id="1381753.V2WXE6"/>
<name>V2WXE6_MONRO</name>